<gene>
    <name evidence="1" type="ORF">TNCV_1014301</name>
</gene>
<accession>A0A8X6VXH4</accession>
<name>A0A8X6VXH4_TRICX</name>
<reference evidence="1" key="1">
    <citation type="submission" date="2020-08" db="EMBL/GenBank/DDBJ databases">
        <title>Multicomponent nature underlies the extraordinary mechanical properties of spider dragline silk.</title>
        <authorList>
            <person name="Kono N."/>
            <person name="Nakamura H."/>
            <person name="Mori M."/>
            <person name="Yoshida Y."/>
            <person name="Ohtoshi R."/>
            <person name="Malay A.D."/>
            <person name="Moran D.A.P."/>
            <person name="Tomita M."/>
            <person name="Numata K."/>
            <person name="Arakawa K."/>
        </authorList>
    </citation>
    <scope>NUCLEOTIDE SEQUENCE</scope>
</reference>
<organism evidence="1 2">
    <name type="scientific">Trichonephila clavipes</name>
    <name type="common">Golden silk orbweaver</name>
    <name type="synonym">Nephila clavipes</name>
    <dbReference type="NCBI Taxonomy" id="2585209"/>
    <lineage>
        <taxon>Eukaryota</taxon>
        <taxon>Metazoa</taxon>
        <taxon>Ecdysozoa</taxon>
        <taxon>Arthropoda</taxon>
        <taxon>Chelicerata</taxon>
        <taxon>Arachnida</taxon>
        <taxon>Araneae</taxon>
        <taxon>Araneomorphae</taxon>
        <taxon>Entelegynae</taxon>
        <taxon>Araneoidea</taxon>
        <taxon>Nephilidae</taxon>
        <taxon>Trichonephila</taxon>
    </lineage>
</organism>
<proteinExistence type="predicted"/>
<dbReference type="Proteomes" id="UP000887159">
    <property type="component" value="Unassembled WGS sequence"/>
</dbReference>
<comment type="caution">
    <text evidence="1">The sequence shown here is derived from an EMBL/GenBank/DDBJ whole genome shotgun (WGS) entry which is preliminary data.</text>
</comment>
<evidence type="ECO:0000313" key="2">
    <source>
        <dbReference type="Proteomes" id="UP000887159"/>
    </source>
</evidence>
<dbReference type="AlphaFoldDB" id="A0A8X6VXH4"/>
<evidence type="ECO:0000313" key="1">
    <source>
        <dbReference type="EMBL" id="GFY24382.1"/>
    </source>
</evidence>
<dbReference type="EMBL" id="BMAU01021369">
    <property type="protein sequence ID" value="GFY24382.1"/>
    <property type="molecule type" value="Genomic_DNA"/>
</dbReference>
<keyword evidence="2" id="KW-1185">Reference proteome</keyword>
<sequence>MTTGREGEVVGVEIFEKEVSSVRILKREVIGVVIEVGSPFRLGAKDFGVQKIGGRKRRNKNYSKRTSAKVNKERSISALKNEVRSTMETKA</sequence>
<protein>
    <submittedName>
        <fullName evidence="1">Uncharacterized protein</fullName>
    </submittedName>
</protein>